<dbReference type="RefSeq" id="WP_330486044.1">
    <property type="nucleotide sequence ID" value="NZ_JAZBJZ010000149.1"/>
</dbReference>
<accession>A0AAW9Q9D6</accession>
<dbReference type="AlphaFoldDB" id="A0AAW9Q9D6"/>
<sequence length="61" mass="6647">MVKGKVKGKAEERNQIALKMLQSNISIDAIAQFTGLTLKQIEKLQKAAVRIPKGIASKKSP</sequence>
<dbReference type="EMBL" id="JAZBJZ010000149">
    <property type="protein sequence ID" value="MEE3719608.1"/>
    <property type="molecule type" value="Genomic_DNA"/>
</dbReference>
<reference evidence="1" key="1">
    <citation type="submission" date="2024-01" db="EMBL/GenBank/DDBJ databases">
        <title>Bank of Algae and Cyanobacteria of the Azores (BACA) strain genomes.</title>
        <authorList>
            <person name="Luz R."/>
            <person name="Cordeiro R."/>
            <person name="Fonseca A."/>
            <person name="Goncalves V."/>
        </authorList>
    </citation>
    <scope>NUCLEOTIDE SEQUENCE</scope>
    <source>
        <strain evidence="1">BACA0141</strain>
    </source>
</reference>
<gene>
    <name evidence="1" type="ORF">V2H45_22975</name>
</gene>
<comment type="caution">
    <text evidence="1">The sequence shown here is derived from an EMBL/GenBank/DDBJ whole genome shotgun (WGS) entry which is preliminary data.</text>
</comment>
<proteinExistence type="predicted"/>
<dbReference type="Proteomes" id="UP001333818">
    <property type="component" value="Unassembled WGS sequence"/>
</dbReference>
<evidence type="ECO:0000313" key="1">
    <source>
        <dbReference type="EMBL" id="MEE3719608.1"/>
    </source>
</evidence>
<keyword evidence="2" id="KW-1185">Reference proteome</keyword>
<evidence type="ECO:0000313" key="2">
    <source>
        <dbReference type="Proteomes" id="UP001333818"/>
    </source>
</evidence>
<organism evidence="1 2">
    <name type="scientific">Tumidithrix elongata BACA0141</name>
    <dbReference type="NCBI Taxonomy" id="2716417"/>
    <lineage>
        <taxon>Bacteria</taxon>
        <taxon>Bacillati</taxon>
        <taxon>Cyanobacteriota</taxon>
        <taxon>Cyanophyceae</taxon>
        <taxon>Pseudanabaenales</taxon>
        <taxon>Pseudanabaenaceae</taxon>
        <taxon>Tumidithrix</taxon>
        <taxon>Tumidithrix elongata</taxon>
    </lineage>
</organism>
<protein>
    <submittedName>
        <fullName evidence="1">Uncharacterized protein</fullName>
    </submittedName>
</protein>
<name>A0AAW9Q9D6_9CYAN</name>